<name>A0A921JWM8_9LACO</name>
<dbReference type="AlphaFoldDB" id="A0A921JWM8"/>
<dbReference type="GO" id="GO:0009307">
    <property type="term" value="P:DNA restriction-modification system"/>
    <property type="evidence" value="ECO:0007669"/>
    <property type="project" value="InterPro"/>
</dbReference>
<dbReference type="GO" id="GO:0003677">
    <property type="term" value="F:DNA binding"/>
    <property type="evidence" value="ECO:0007669"/>
    <property type="project" value="InterPro"/>
</dbReference>
<dbReference type="PANTHER" id="PTHR30015">
    <property type="entry name" value="MRR RESTRICTION SYSTEM PROTEIN"/>
    <property type="match status" value="1"/>
</dbReference>
<protein>
    <submittedName>
        <fullName evidence="4">Restriction endonuclease</fullName>
    </submittedName>
</protein>
<dbReference type="Gene3D" id="3.40.1350.10">
    <property type="match status" value="1"/>
</dbReference>
<evidence type="ECO:0000256" key="1">
    <source>
        <dbReference type="ARBA" id="ARBA00022801"/>
    </source>
</evidence>
<gene>
    <name evidence="4" type="ORF">K8U88_07565</name>
</gene>
<reference evidence="4" key="1">
    <citation type="journal article" date="2021" name="PeerJ">
        <title>Extensive microbial diversity within the chicken gut microbiome revealed by metagenomics and culture.</title>
        <authorList>
            <person name="Gilroy R."/>
            <person name="Ravi A."/>
            <person name="Getino M."/>
            <person name="Pursley I."/>
            <person name="Horton D.L."/>
            <person name="Alikhan N.F."/>
            <person name="Baker D."/>
            <person name="Gharbi K."/>
            <person name="Hall N."/>
            <person name="Watson M."/>
            <person name="Adriaenssens E.M."/>
            <person name="Foster-Nyarko E."/>
            <person name="Jarju S."/>
            <person name="Secka A."/>
            <person name="Antonio M."/>
            <person name="Oren A."/>
            <person name="Chaudhuri R.R."/>
            <person name="La Ragione R."/>
            <person name="Hildebrand F."/>
            <person name="Pallen M.J."/>
        </authorList>
    </citation>
    <scope>NUCLEOTIDE SEQUENCE</scope>
    <source>
        <strain evidence="4">CHK173-2145</strain>
    </source>
</reference>
<dbReference type="GO" id="GO:0015666">
    <property type="term" value="F:restriction endodeoxyribonuclease activity"/>
    <property type="evidence" value="ECO:0007669"/>
    <property type="project" value="TreeGrafter"/>
</dbReference>
<dbReference type="PANTHER" id="PTHR30015:SF7">
    <property type="entry name" value="TYPE IV METHYL-DIRECTED RESTRICTION ENZYME ECOKMRR"/>
    <property type="match status" value="1"/>
</dbReference>
<accession>A0A921JWM8</accession>
<dbReference type="InterPro" id="IPR007560">
    <property type="entry name" value="Restrct_endonuc_IV_Mrr"/>
</dbReference>
<feature type="region of interest" description="Disordered" evidence="2">
    <location>
        <begin position="104"/>
        <end position="140"/>
    </location>
</feature>
<feature type="domain" description="Restriction endonuclease type IV Mrr" evidence="3">
    <location>
        <begin position="152"/>
        <end position="269"/>
    </location>
</feature>
<sequence>MPEIIKSLRKLGGRALTKSIREDILTRDNVIPEAFITREVVSQQSGHKYRPFAFIFNFSVKNLEFSDFLTRPKRGEVELTKLGREVDLETLDVQRDIYAKADPEWQKQHDRKAASRHNKAVPTEESLTTEEGIAPDDDPIDTWRTELQDALLKISPAKFELFARRLVKAMGVDLDEKIGVKLSGDEGLDGFGYLTSDDFRTARVAIQAKRWTSPVPSPEIDKFRGAMDKYNAEFGIFVTTSDFSRAAIKAARTGTRVITLINGERLADLVAKYQLYVKPVVTFELDDFFKDVD</sequence>
<evidence type="ECO:0000313" key="5">
    <source>
        <dbReference type="Proteomes" id="UP000721920"/>
    </source>
</evidence>
<feature type="compositionally biased region" description="Basic and acidic residues" evidence="2">
    <location>
        <begin position="104"/>
        <end position="113"/>
    </location>
</feature>
<dbReference type="InterPro" id="IPR011856">
    <property type="entry name" value="tRNA_endonuc-like_dom_sf"/>
</dbReference>
<dbReference type="InterPro" id="IPR052906">
    <property type="entry name" value="Type_IV_Methyl-Rstrct_Enzyme"/>
</dbReference>
<dbReference type="SUPFAM" id="SSF52980">
    <property type="entry name" value="Restriction endonuclease-like"/>
    <property type="match status" value="1"/>
</dbReference>
<organism evidence="4 5">
    <name type="scientific">Levilactobacillus hammesii</name>
    <dbReference type="NCBI Taxonomy" id="267633"/>
    <lineage>
        <taxon>Bacteria</taxon>
        <taxon>Bacillati</taxon>
        <taxon>Bacillota</taxon>
        <taxon>Bacilli</taxon>
        <taxon>Lactobacillales</taxon>
        <taxon>Lactobacillaceae</taxon>
        <taxon>Levilactobacillus</taxon>
    </lineage>
</organism>
<evidence type="ECO:0000313" key="4">
    <source>
        <dbReference type="EMBL" id="HJE87431.1"/>
    </source>
</evidence>
<reference evidence="4" key="2">
    <citation type="submission" date="2021-09" db="EMBL/GenBank/DDBJ databases">
        <authorList>
            <person name="Gilroy R."/>
        </authorList>
    </citation>
    <scope>NUCLEOTIDE SEQUENCE</scope>
    <source>
        <strain evidence="4">CHK173-2145</strain>
    </source>
</reference>
<proteinExistence type="predicted"/>
<keyword evidence="1" id="KW-0378">Hydrolase</keyword>
<keyword evidence="4" id="KW-0540">Nuclease</keyword>
<dbReference type="Proteomes" id="UP000721920">
    <property type="component" value="Unassembled WGS sequence"/>
</dbReference>
<evidence type="ECO:0000256" key="2">
    <source>
        <dbReference type="SAM" id="MobiDB-lite"/>
    </source>
</evidence>
<dbReference type="InterPro" id="IPR011335">
    <property type="entry name" value="Restrct_endonuc-II-like"/>
</dbReference>
<keyword evidence="4" id="KW-0255">Endonuclease</keyword>
<evidence type="ECO:0000259" key="3">
    <source>
        <dbReference type="Pfam" id="PF04471"/>
    </source>
</evidence>
<dbReference type="Pfam" id="PF04471">
    <property type="entry name" value="Mrr_cat"/>
    <property type="match status" value="1"/>
</dbReference>
<comment type="caution">
    <text evidence="4">The sequence shown here is derived from an EMBL/GenBank/DDBJ whole genome shotgun (WGS) entry which is preliminary data.</text>
</comment>
<dbReference type="EMBL" id="DYXN01000114">
    <property type="protein sequence ID" value="HJE87431.1"/>
    <property type="molecule type" value="Genomic_DNA"/>
</dbReference>